<protein>
    <submittedName>
        <fullName evidence="1">DUF1800 domain-containing protein</fullName>
    </submittedName>
</protein>
<dbReference type="PANTHER" id="PTHR43737:SF1">
    <property type="entry name" value="DUF1501 DOMAIN-CONTAINING PROTEIN"/>
    <property type="match status" value="1"/>
</dbReference>
<dbReference type="RefSeq" id="WP_107271713.1">
    <property type="nucleotide sequence ID" value="NZ_PYMA01000002.1"/>
</dbReference>
<dbReference type="EMBL" id="PYMA01000002">
    <property type="protein sequence ID" value="PSW21509.1"/>
    <property type="molecule type" value="Genomic_DNA"/>
</dbReference>
<proteinExistence type="predicted"/>
<dbReference type="AlphaFoldDB" id="A0A2T3NZ68"/>
<dbReference type="Pfam" id="PF08811">
    <property type="entry name" value="DUF1800"/>
    <property type="match status" value="1"/>
</dbReference>
<gene>
    <name evidence="1" type="ORF">C9I98_06190</name>
</gene>
<dbReference type="InterPro" id="IPR014917">
    <property type="entry name" value="DUF1800"/>
</dbReference>
<organism evidence="1 2">
    <name type="scientific">Photobacterium sanctipauli</name>
    <dbReference type="NCBI Taxonomy" id="1342794"/>
    <lineage>
        <taxon>Bacteria</taxon>
        <taxon>Pseudomonadati</taxon>
        <taxon>Pseudomonadota</taxon>
        <taxon>Gammaproteobacteria</taxon>
        <taxon>Vibrionales</taxon>
        <taxon>Vibrionaceae</taxon>
        <taxon>Photobacterium</taxon>
    </lineage>
</organism>
<accession>A0A2T3NZ68</accession>
<name>A0A2T3NZ68_9GAMM</name>
<evidence type="ECO:0000313" key="1">
    <source>
        <dbReference type="EMBL" id="PSW21509.1"/>
    </source>
</evidence>
<evidence type="ECO:0000313" key="2">
    <source>
        <dbReference type="Proteomes" id="UP000241771"/>
    </source>
</evidence>
<reference evidence="1 2" key="1">
    <citation type="submission" date="2018-01" db="EMBL/GenBank/DDBJ databases">
        <title>Whole genome sequencing of Histamine producing bacteria.</title>
        <authorList>
            <person name="Butler K."/>
        </authorList>
    </citation>
    <scope>NUCLEOTIDE SEQUENCE [LARGE SCALE GENOMIC DNA]</scope>
    <source>
        <strain evidence="1 2">DSM 100436</strain>
    </source>
</reference>
<comment type="caution">
    <text evidence="1">The sequence shown here is derived from an EMBL/GenBank/DDBJ whole genome shotgun (WGS) entry which is preliminary data.</text>
</comment>
<sequence length="505" mass="57355">MSIYEPEQAAKFLYRASFGPKKGDIDAFLEIGVDAWLEDQFTRNRRLHRPLAETFANASGDSLNENARLSAWWDRTINASDQLRQRVAFALSQIFVVSNSGGPNSEGLVEYYDVLIKNAFGNFRDLLEAVTLSPAMGKYLTLEGSRKADPDKNTFPDENYAREVMQLFSLGLWKLNSNGQPALTPEGEKIPTYTQQDVEELARVLTGWRRDTYLKPMYADDNRHDFGEKSVLGQTFPEGQIPEQDLAQAIDLLANHNNTAVFISTLLIKRLTISNPRRSYIKRVADVFKDNGQGERGDLRAVITAILLDEDVLNGKAMADYQNNGSNSRNFGKVKEPLVAMANLCRALNVKSNDPDRWWDFPATQNNFGQAPLRAPSVFNFYEPEYAPKGEITDKALVAPEFAILSMDSVRRISNRMWVMIYSHDSTDQKKWSWNRSEFERNINNPDAYIDVVNTRLFGGLMSDELAQFLSEMLLELTADNRTDDRKIESTLFAVQCSPEFRCQE</sequence>
<dbReference type="PANTHER" id="PTHR43737">
    <property type="entry name" value="BLL7424 PROTEIN"/>
    <property type="match status" value="1"/>
</dbReference>
<dbReference type="Proteomes" id="UP000241771">
    <property type="component" value="Unassembled WGS sequence"/>
</dbReference>
<keyword evidence="2" id="KW-1185">Reference proteome</keyword>